<dbReference type="EMBL" id="CP101637">
    <property type="protein sequence ID" value="WMT82656.1"/>
    <property type="molecule type" value="Genomic_DNA"/>
</dbReference>
<evidence type="ECO:0000313" key="1">
    <source>
        <dbReference type="EMBL" id="WMT82656.1"/>
    </source>
</evidence>
<gene>
    <name evidence="1" type="ORF">TEMA_31440</name>
</gene>
<sequence>MNYLDMYLKKNNCSRDKVSLKTGIDRDLLLKHTKKQAKKYSSEVLSAIGNTLGKSSEDVLNEISSLEKENPPFEAFTKDELLTGLSEKWDYVIIKGDLVQQINTMIRGQLSETEMMGFELGSAGTIAVIASVIDAIRELFSGEKREKIDKDIEKKLKIYKVKQKSNNFILLSLKQLDY</sequence>
<dbReference type="RefSeq" id="WP_228105585.1">
    <property type="nucleotide sequence ID" value="NZ_CP101637.1"/>
</dbReference>
<organism evidence="1 2">
    <name type="scientific">Terrisporobacter mayombei</name>
    <dbReference type="NCBI Taxonomy" id="1541"/>
    <lineage>
        <taxon>Bacteria</taxon>
        <taxon>Bacillati</taxon>
        <taxon>Bacillota</taxon>
        <taxon>Clostridia</taxon>
        <taxon>Peptostreptococcales</taxon>
        <taxon>Peptostreptococcaceae</taxon>
        <taxon>Terrisporobacter</taxon>
    </lineage>
</organism>
<name>A0ABY9Q3T7_9FIRM</name>
<proteinExistence type="predicted"/>
<evidence type="ECO:0000313" key="2">
    <source>
        <dbReference type="Proteomes" id="UP001235030"/>
    </source>
</evidence>
<protein>
    <recommendedName>
        <fullName evidence="3">HTH cro/C1-type domain-containing protein</fullName>
    </recommendedName>
</protein>
<reference evidence="1 2" key="1">
    <citation type="submission" date="2022-07" db="EMBL/GenBank/DDBJ databases">
        <title>Genome sequence of Terrisporobacter mayombei DSM6539.</title>
        <authorList>
            <person name="Boeer T."/>
            <person name="Bengelsdorf F.R."/>
            <person name="Daniel R."/>
            <person name="Poehlein A."/>
        </authorList>
    </citation>
    <scope>NUCLEOTIDE SEQUENCE [LARGE SCALE GENOMIC DNA]</scope>
    <source>
        <strain evidence="1 2">DSM 6539</strain>
    </source>
</reference>
<dbReference type="Proteomes" id="UP001235030">
    <property type="component" value="Chromosome"/>
</dbReference>
<evidence type="ECO:0008006" key="3">
    <source>
        <dbReference type="Google" id="ProtNLM"/>
    </source>
</evidence>
<keyword evidence="2" id="KW-1185">Reference proteome</keyword>
<accession>A0ABY9Q3T7</accession>